<keyword evidence="1" id="KW-0472">Membrane</keyword>
<accession>A0A8K0SP28</accession>
<name>A0A8K0SP28_9HYPO</name>
<keyword evidence="1" id="KW-1133">Transmembrane helix</keyword>
<keyword evidence="1" id="KW-0812">Transmembrane</keyword>
<evidence type="ECO:0000313" key="2">
    <source>
        <dbReference type="EMBL" id="KAH7317065.1"/>
    </source>
</evidence>
<organism evidence="2 3">
    <name type="scientific">Stachybotrys elegans</name>
    <dbReference type="NCBI Taxonomy" id="80388"/>
    <lineage>
        <taxon>Eukaryota</taxon>
        <taxon>Fungi</taxon>
        <taxon>Dikarya</taxon>
        <taxon>Ascomycota</taxon>
        <taxon>Pezizomycotina</taxon>
        <taxon>Sordariomycetes</taxon>
        <taxon>Hypocreomycetidae</taxon>
        <taxon>Hypocreales</taxon>
        <taxon>Stachybotryaceae</taxon>
        <taxon>Stachybotrys</taxon>
    </lineage>
</organism>
<dbReference type="OrthoDB" id="5306317at2759"/>
<proteinExistence type="predicted"/>
<comment type="caution">
    <text evidence="2">The sequence shown here is derived from an EMBL/GenBank/DDBJ whole genome shotgun (WGS) entry which is preliminary data.</text>
</comment>
<sequence length="243" mass="26919">MSSSTPVYYELSWAILSTIGITNVFFGISVAGIVAFPLVALVPVVVSAACAVANGLCYYAFYTDSPVVNRAVASSFADLAWLIQEAGLSFYSYVILTKVLVKTSRIVFLSLFWFLIAVISTLRIVILIIRAKYIIGGSTDNDMLHTINSLHIGYFTSIAVIECLSAVFLLRKFHWARWSALNVNLFSYLMRSTEIRLALLALIGIMRAVTYSFQTTAQSATSLASQLDRFAYTLECMFPVMMM</sequence>
<feature type="transmembrane region" description="Helical" evidence="1">
    <location>
        <begin position="108"/>
        <end position="131"/>
    </location>
</feature>
<evidence type="ECO:0000256" key="1">
    <source>
        <dbReference type="SAM" id="Phobius"/>
    </source>
</evidence>
<reference evidence="2" key="1">
    <citation type="journal article" date="2021" name="Nat. Commun.">
        <title>Genetic determinants of endophytism in the Arabidopsis root mycobiome.</title>
        <authorList>
            <person name="Mesny F."/>
            <person name="Miyauchi S."/>
            <person name="Thiergart T."/>
            <person name="Pickel B."/>
            <person name="Atanasova L."/>
            <person name="Karlsson M."/>
            <person name="Huettel B."/>
            <person name="Barry K.W."/>
            <person name="Haridas S."/>
            <person name="Chen C."/>
            <person name="Bauer D."/>
            <person name="Andreopoulos W."/>
            <person name="Pangilinan J."/>
            <person name="LaButti K."/>
            <person name="Riley R."/>
            <person name="Lipzen A."/>
            <person name="Clum A."/>
            <person name="Drula E."/>
            <person name="Henrissat B."/>
            <person name="Kohler A."/>
            <person name="Grigoriev I.V."/>
            <person name="Martin F.M."/>
            <person name="Hacquard S."/>
        </authorList>
    </citation>
    <scope>NUCLEOTIDE SEQUENCE</scope>
    <source>
        <strain evidence="2">MPI-CAGE-CH-0235</strain>
    </source>
</reference>
<feature type="transmembrane region" description="Helical" evidence="1">
    <location>
        <begin position="151"/>
        <end position="170"/>
    </location>
</feature>
<protein>
    <submittedName>
        <fullName evidence="2">Uncharacterized protein</fullName>
    </submittedName>
</protein>
<dbReference type="Proteomes" id="UP000813444">
    <property type="component" value="Unassembled WGS sequence"/>
</dbReference>
<evidence type="ECO:0000313" key="3">
    <source>
        <dbReference type="Proteomes" id="UP000813444"/>
    </source>
</evidence>
<feature type="transmembrane region" description="Helical" evidence="1">
    <location>
        <begin position="12"/>
        <end position="31"/>
    </location>
</feature>
<keyword evidence="3" id="KW-1185">Reference proteome</keyword>
<dbReference type="AlphaFoldDB" id="A0A8K0SP28"/>
<gene>
    <name evidence="2" type="ORF">B0I35DRAFT_504414</name>
</gene>
<dbReference type="EMBL" id="JAGPNK010000008">
    <property type="protein sequence ID" value="KAH7317065.1"/>
    <property type="molecule type" value="Genomic_DNA"/>
</dbReference>
<feature type="transmembrane region" description="Helical" evidence="1">
    <location>
        <begin position="38"/>
        <end position="61"/>
    </location>
</feature>